<dbReference type="AlphaFoldDB" id="A0A9N9YVI3"/>
<proteinExistence type="predicted"/>
<dbReference type="Pfam" id="PF06985">
    <property type="entry name" value="HET"/>
    <property type="match status" value="1"/>
</dbReference>
<protein>
    <recommendedName>
        <fullName evidence="1">Heterokaryon incompatibility domain-containing protein</fullName>
    </recommendedName>
</protein>
<organism evidence="2 3">
    <name type="scientific">Clonostachys rhizophaga</name>
    <dbReference type="NCBI Taxonomy" id="160324"/>
    <lineage>
        <taxon>Eukaryota</taxon>
        <taxon>Fungi</taxon>
        <taxon>Dikarya</taxon>
        <taxon>Ascomycota</taxon>
        <taxon>Pezizomycotina</taxon>
        <taxon>Sordariomycetes</taxon>
        <taxon>Hypocreomycetidae</taxon>
        <taxon>Hypocreales</taxon>
        <taxon>Bionectriaceae</taxon>
        <taxon>Clonostachys</taxon>
    </lineage>
</organism>
<dbReference type="PANTHER" id="PTHR33112:SF10">
    <property type="entry name" value="TOL"/>
    <property type="match status" value="1"/>
</dbReference>
<dbReference type="Proteomes" id="UP000696573">
    <property type="component" value="Unassembled WGS sequence"/>
</dbReference>
<dbReference type="EMBL" id="CABFNQ020000747">
    <property type="protein sequence ID" value="CAH0033252.1"/>
    <property type="molecule type" value="Genomic_DNA"/>
</dbReference>
<evidence type="ECO:0000313" key="3">
    <source>
        <dbReference type="Proteomes" id="UP000696573"/>
    </source>
</evidence>
<dbReference type="InterPro" id="IPR010730">
    <property type="entry name" value="HET"/>
</dbReference>
<comment type="caution">
    <text evidence="2">The sequence shown here is derived from an EMBL/GenBank/DDBJ whole genome shotgun (WGS) entry which is preliminary data.</text>
</comment>
<sequence length="526" mass="59431">MISLTDYGSTIGVDKGPNLLSIYKDPDSPGTAPYKSHQIGLPQLPEPGTPSQLQILSQWIRLCDSSHTTCVPKKQRFMPTRLLDTQTTLRLVESKGKYSSRYVALSHCWGQLGEGQMFRAFHRNMNQLKAGIDIETLPATFRDAVTITRGLGVQYLWIDSICIIQDDSSDWETESHKMEDVFSCAYFTISASSSPSSLAGFLTPRTPRTSVHLSLEGSETVYVTNNIDDFDQDVEQSVLNSRGWVFQERALSRRTLYFTSGQVYWECGAGVYCETLASLKNSRAAFLGDPHFPSVALKYHRGGKQVLIQDLYERYSRLSFTYPTDRAVAILGLQQRLGRAFRTKAAYGLLEAYVARGLLWMRDQKHDLKKIVPAVGKPIPSWSWFSQEGSIRYMKLEFERVSWSDNVDFQSPFRTLSNEESSHLSRDGQRPGTNHMVLRGLARKMIFPTLTTQLEGLVFDQCCYLDPKFLRVVIIGRDKIQDGNSVHGLVIQPTEHHLDNLNYSRVGVASLRGSQVEADGEWVNVR</sequence>
<evidence type="ECO:0000259" key="1">
    <source>
        <dbReference type="Pfam" id="PF06985"/>
    </source>
</evidence>
<accession>A0A9N9YVI3</accession>
<gene>
    <name evidence="2" type="ORF">CRHIZ90672A_00008613</name>
</gene>
<feature type="domain" description="Heterokaryon incompatibility" evidence="1">
    <location>
        <begin position="102"/>
        <end position="248"/>
    </location>
</feature>
<dbReference type="OrthoDB" id="5125733at2759"/>
<keyword evidence="3" id="KW-1185">Reference proteome</keyword>
<evidence type="ECO:0000313" key="2">
    <source>
        <dbReference type="EMBL" id="CAH0033252.1"/>
    </source>
</evidence>
<reference evidence="2" key="1">
    <citation type="submission" date="2021-10" db="EMBL/GenBank/DDBJ databases">
        <authorList>
            <person name="Piombo E."/>
        </authorList>
    </citation>
    <scope>NUCLEOTIDE SEQUENCE</scope>
</reference>
<name>A0A9N9YVI3_9HYPO</name>
<dbReference type="PANTHER" id="PTHR33112">
    <property type="entry name" value="DOMAIN PROTEIN, PUTATIVE-RELATED"/>
    <property type="match status" value="1"/>
</dbReference>